<dbReference type="Proteomes" id="UP000499080">
    <property type="component" value="Unassembled WGS sequence"/>
</dbReference>
<dbReference type="EMBL" id="BGPR01015076">
    <property type="protein sequence ID" value="GBN67924.1"/>
    <property type="molecule type" value="Genomic_DNA"/>
</dbReference>
<reference evidence="1 2" key="1">
    <citation type="journal article" date="2019" name="Sci. Rep.">
        <title>Orb-weaving spider Araneus ventricosus genome elucidates the spidroin gene catalogue.</title>
        <authorList>
            <person name="Kono N."/>
            <person name="Nakamura H."/>
            <person name="Ohtoshi R."/>
            <person name="Moran D.A.P."/>
            <person name="Shinohara A."/>
            <person name="Yoshida Y."/>
            <person name="Fujiwara M."/>
            <person name="Mori M."/>
            <person name="Tomita M."/>
            <person name="Arakawa K."/>
        </authorList>
    </citation>
    <scope>NUCLEOTIDE SEQUENCE [LARGE SCALE GENOMIC DNA]</scope>
</reference>
<evidence type="ECO:0000313" key="1">
    <source>
        <dbReference type="EMBL" id="GBN67924.1"/>
    </source>
</evidence>
<name>A0A4Y2QWW4_ARAVE</name>
<sequence length="91" mass="10229">MEWSDQSLDKCHGARFGWSRIIVEAISNSALETLSTLRQHGFREGKPLATTINELLSKKFKQEKILRASMSLVLPIDVMAFGQLANIESHT</sequence>
<organism evidence="1 2">
    <name type="scientific">Araneus ventricosus</name>
    <name type="common">Orbweaver spider</name>
    <name type="synonym">Epeira ventricosa</name>
    <dbReference type="NCBI Taxonomy" id="182803"/>
    <lineage>
        <taxon>Eukaryota</taxon>
        <taxon>Metazoa</taxon>
        <taxon>Ecdysozoa</taxon>
        <taxon>Arthropoda</taxon>
        <taxon>Chelicerata</taxon>
        <taxon>Arachnida</taxon>
        <taxon>Araneae</taxon>
        <taxon>Araneomorphae</taxon>
        <taxon>Entelegynae</taxon>
        <taxon>Araneoidea</taxon>
        <taxon>Araneidae</taxon>
        <taxon>Araneus</taxon>
    </lineage>
</organism>
<dbReference type="AlphaFoldDB" id="A0A4Y2QWW4"/>
<accession>A0A4Y2QWW4</accession>
<evidence type="ECO:0000313" key="2">
    <source>
        <dbReference type="Proteomes" id="UP000499080"/>
    </source>
</evidence>
<protein>
    <submittedName>
        <fullName evidence="1">Uncharacterized protein</fullName>
    </submittedName>
</protein>
<comment type="caution">
    <text evidence="1">The sequence shown here is derived from an EMBL/GenBank/DDBJ whole genome shotgun (WGS) entry which is preliminary data.</text>
</comment>
<keyword evidence="2" id="KW-1185">Reference proteome</keyword>
<gene>
    <name evidence="1" type="ORF">AVEN_128718_1</name>
</gene>
<dbReference type="OrthoDB" id="687110at2759"/>
<proteinExistence type="predicted"/>